<dbReference type="PRINTS" id="PR00839">
    <property type="entry name" value="V8PROTEASE"/>
</dbReference>
<keyword evidence="6" id="KW-0812">Transmembrane</keyword>
<sequence>MKRRHICIFILLIIVQYHGNITFIVLNNQIKSLHKITPGNIRIDSKLPRIFSNEPILNFLGEFRRENEFILPIHNSDSLFEKTVTPLKTVAYNLTSKTEERYVKYDAVSGSKSPYRLTPFRGTAIDNRHKLKTIFPPDDRTKVTDTTVYPWTTITKLYITAEDDTKWIGSGAIIDEFHVLTAGHNVYMHENGGWAKEIKVIPGKDDTYEPYGYAWSTYIQSYPGWIDSEMVEHDWAVLTLDRNIGYSTGWMGIETVDYSDPIYTGELHTAGYPGDLSWGEEMYQTSGDGDSADEYNHYYWLDAMSGQSGSPVWRLDGSDPYILSIFAYSYNNTNFPNFGTRINTNKFNSIITWLGEDTPPVDKPDLTDKGTEFSSINPTTVYPDQTNFQIFSTIENLGLTDSGNFNVSYYISSDSVISTSDELIGSQVYPSIASNNYRNLSYTGRIPDSLSEGYFYVGWIIDPNNNIDESDETNNKGLCFTSLLIIKRPVDSFPMIFLIILISIIGIVGILLILTIFIIKSRNNQKERIQSLWGVDEIISRESILAPDSGLDTENLQEVIGNLNFCPNCGSKINFISRFCKDCGFKLE</sequence>
<keyword evidence="4" id="KW-0378">Hydrolase</keyword>
<dbReference type="Gene3D" id="2.40.10.10">
    <property type="entry name" value="Trypsin-like serine proteases"/>
    <property type="match status" value="2"/>
</dbReference>
<dbReference type="Pfam" id="PF00089">
    <property type="entry name" value="Trypsin"/>
    <property type="match status" value="1"/>
</dbReference>
<accession>A0A0F9QZK0</accession>
<evidence type="ECO:0000259" key="7">
    <source>
        <dbReference type="Pfam" id="PF00089"/>
    </source>
</evidence>
<keyword evidence="2" id="KW-0645">Protease</keyword>
<dbReference type="InterPro" id="IPR013783">
    <property type="entry name" value="Ig-like_fold"/>
</dbReference>
<evidence type="ECO:0000259" key="8">
    <source>
        <dbReference type="Pfam" id="PF07705"/>
    </source>
</evidence>
<dbReference type="AlphaFoldDB" id="A0A0F9QZK0"/>
<evidence type="ECO:0000256" key="1">
    <source>
        <dbReference type="ARBA" id="ARBA00008764"/>
    </source>
</evidence>
<proteinExistence type="inferred from homology"/>
<comment type="caution">
    <text evidence="9">The sequence shown here is derived from an EMBL/GenBank/DDBJ whole genome shotgun (WGS) entry which is preliminary data.</text>
</comment>
<dbReference type="GO" id="GO:0004252">
    <property type="term" value="F:serine-type endopeptidase activity"/>
    <property type="evidence" value="ECO:0007669"/>
    <property type="project" value="InterPro"/>
</dbReference>
<dbReference type="SUPFAM" id="SSF50494">
    <property type="entry name" value="Trypsin-like serine proteases"/>
    <property type="match status" value="1"/>
</dbReference>
<protein>
    <recommendedName>
        <fullName evidence="10">CARDB domain-containing protein</fullName>
    </recommendedName>
</protein>
<dbReference type="InterPro" id="IPR008256">
    <property type="entry name" value="Peptidase_S1B"/>
</dbReference>
<keyword evidence="3" id="KW-0732">Signal</keyword>
<dbReference type="PANTHER" id="PTHR15462:SF8">
    <property type="entry name" value="SERINE PROTEASE"/>
    <property type="match status" value="1"/>
</dbReference>
<dbReference type="InterPro" id="IPR043504">
    <property type="entry name" value="Peptidase_S1_PA_chymotrypsin"/>
</dbReference>
<keyword evidence="5" id="KW-0720">Serine protease</keyword>
<evidence type="ECO:0000256" key="4">
    <source>
        <dbReference type="ARBA" id="ARBA00022801"/>
    </source>
</evidence>
<name>A0A0F9QZK0_9ZZZZ</name>
<keyword evidence="6" id="KW-0472">Membrane</keyword>
<comment type="similarity">
    <text evidence="1">Belongs to the peptidase S1B family.</text>
</comment>
<dbReference type="InterPro" id="IPR001254">
    <property type="entry name" value="Trypsin_dom"/>
</dbReference>
<dbReference type="PANTHER" id="PTHR15462">
    <property type="entry name" value="SERINE PROTEASE"/>
    <property type="match status" value="1"/>
</dbReference>
<reference evidence="9" key="1">
    <citation type="journal article" date="2015" name="Nature">
        <title>Complex archaea that bridge the gap between prokaryotes and eukaryotes.</title>
        <authorList>
            <person name="Spang A."/>
            <person name="Saw J.H."/>
            <person name="Jorgensen S.L."/>
            <person name="Zaremba-Niedzwiedzka K."/>
            <person name="Martijn J."/>
            <person name="Lind A.E."/>
            <person name="van Eijk R."/>
            <person name="Schleper C."/>
            <person name="Guy L."/>
            <person name="Ettema T.J."/>
        </authorList>
    </citation>
    <scope>NUCLEOTIDE SEQUENCE</scope>
</reference>
<organism evidence="9">
    <name type="scientific">marine sediment metagenome</name>
    <dbReference type="NCBI Taxonomy" id="412755"/>
    <lineage>
        <taxon>unclassified sequences</taxon>
        <taxon>metagenomes</taxon>
        <taxon>ecological metagenomes</taxon>
    </lineage>
</organism>
<feature type="transmembrane region" description="Helical" evidence="6">
    <location>
        <begin position="495"/>
        <end position="519"/>
    </location>
</feature>
<dbReference type="InterPro" id="IPR011635">
    <property type="entry name" value="CARDB"/>
</dbReference>
<evidence type="ECO:0000256" key="3">
    <source>
        <dbReference type="ARBA" id="ARBA00022729"/>
    </source>
</evidence>
<dbReference type="InterPro" id="IPR009003">
    <property type="entry name" value="Peptidase_S1_PA"/>
</dbReference>
<dbReference type="GO" id="GO:0006508">
    <property type="term" value="P:proteolysis"/>
    <property type="evidence" value="ECO:0007669"/>
    <property type="project" value="UniProtKB-KW"/>
</dbReference>
<dbReference type="Gene3D" id="2.60.40.10">
    <property type="entry name" value="Immunoglobulins"/>
    <property type="match status" value="1"/>
</dbReference>
<dbReference type="Pfam" id="PF07705">
    <property type="entry name" value="CARDB"/>
    <property type="match status" value="1"/>
</dbReference>
<evidence type="ECO:0000256" key="2">
    <source>
        <dbReference type="ARBA" id="ARBA00022670"/>
    </source>
</evidence>
<evidence type="ECO:0000256" key="5">
    <source>
        <dbReference type="ARBA" id="ARBA00022825"/>
    </source>
</evidence>
<evidence type="ECO:0000256" key="6">
    <source>
        <dbReference type="SAM" id="Phobius"/>
    </source>
</evidence>
<dbReference type="InterPro" id="IPR050966">
    <property type="entry name" value="Glutamyl_endopeptidase"/>
</dbReference>
<feature type="domain" description="CARDB" evidence="8">
    <location>
        <begin position="364"/>
        <end position="476"/>
    </location>
</feature>
<evidence type="ECO:0008006" key="10">
    <source>
        <dbReference type="Google" id="ProtNLM"/>
    </source>
</evidence>
<evidence type="ECO:0000313" key="9">
    <source>
        <dbReference type="EMBL" id="KKN42317.1"/>
    </source>
</evidence>
<feature type="domain" description="Peptidase S1" evidence="7">
    <location>
        <begin position="151"/>
        <end position="343"/>
    </location>
</feature>
<gene>
    <name evidence="9" type="ORF">LCGC14_0714360</name>
</gene>
<keyword evidence="6" id="KW-1133">Transmembrane helix</keyword>
<feature type="transmembrane region" description="Helical" evidence="6">
    <location>
        <begin position="7"/>
        <end position="26"/>
    </location>
</feature>
<dbReference type="EMBL" id="LAZR01001589">
    <property type="protein sequence ID" value="KKN42317.1"/>
    <property type="molecule type" value="Genomic_DNA"/>
</dbReference>